<dbReference type="InterPro" id="IPR051603">
    <property type="entry name" value="Zinc-ADH_QOR/CCCR"/>
</dbReference>
<dbReference type="NCBIfam" id="TIGR01751">
    <property type="entry name" value="crot-CoA-red"/>
    <property type="match status" value="1"/>
</dbReference>
<dbReference type="InterPro" id="IPR013149">
    <property type="entry name" value="ADH-like_C"/>
</dbReference>
<dbReference type="SMART" id="SM00829">
    <property type="entry name" value="PKS_ER"/>
    <property type="match status" value="1"/>
</dbReference>
<keyword evidence="3" id="KW-0560">Oxidoreductase</keyword>
<dbReference type="PANTHER" id="PTHR44154:SF1">
    <property type="entry name" value="QUINONE OXIDOREDUCTASE"/>
    <property type="match status" value="1"/>
</dbReference>
<comment type="caution">
    <text evidence="3">The sequence shown here is derived from an EMBL/GenBank/DDBJ whole genome shotgun (WGS) entry which is preliminary data.</text>
</comment>
<dbReference type="Pfam" id="PF00107">
    <property type="entry name" value="ADH_zinc_N"/>
    <property type="match status" value="1"/>
</dbReference>
<feature type="domain" description="Enoyl reductase (ER)" evidence="2">
    <location>
        <begin position="53"/>
        <end position="419"/>
    </location>
</feature>
<sequence length="463" mass="50837">MASALSTLLEMIESPDSVSDDFGGAELPESMRAITLRHNEEEMFVGMDSSDKDPRQSLHYDELPLPPLGIGQVIVAVMASSLNYNTIWSSIFEPLSSFSFLSRYALMREQNRVHAQPWHIIGSDASGVIVRIGPGVNRWKPGDRVSICPCVMDMTSPSGYRDSMLDPHLQAWGFETNYGGLAHFTVVNSSQLMPKAEHLSWEESASMALVSGTAYRMLVSANGAAMKQGDNVLLWGAAGGLGALGIQYVLNGGGTPIGVVSGEKKAELLRQMGCEAVIDREKLNGGLLKEDGSPNMRQLLKLRKWINHYLGDDELNIVYEHSGRETFAASVFLAARGGKIVTCGSTSGYEHIYDNRYLWMNLKTIIGSHGANYHEAWEANRLACKGDILPVLSDVYTLEETPHAASLMHRNLHTGKLGILSLAPREGLGIRNHELREKIGAARINHFRQRHGAATIPEEKWAV</sequence>
<dbReference type="InterPro" id="IPR010085">
    <property type="entry name" value="Crot_CoA_red"/>
</dbReference>
<dbReference type="Gene3D" id="3.90.180.10">
    <property type="entry name" value="Medium-chain alcohol dehydrogenases, catalytic domain"/>
    <property type="match status" value="2"/>
</dbReference>
<dbReference type="PANTHER" id="PTHR44154">
    <property type="entry name" value="QUINONE OXIDOREDUCTASE"/>
    <property type="match status" value="1"/>
</dbReference>
<dbReference type="SUPFAM" id="SSF51735">
    <property type="entry name" value="NAD(P)-binding Rossmann-fold domains"/>
    <property type="match status" value="1"/>
</dbReference>
<dbReference type="AlphaFoldDB" id="A0A3R0UGW8"/>
<evidence type="ECO:0000256" key="1">
    <source>
        <dbReference type="ARBA" id="ARBA00022857"/>
    </source>
</evidence>
<keyword evidence="1" id="KW-0521">NADP</keyword>
<accession>A0A3R0UGW8</accession>
<dbReference type="Pfam" id="PF08240">
    <property type="entry name" value="ADH_N"/>
    <property type="match status" value="1"/>
</dbReference>
<dbReference type="EMBL" id="RUTY01000047">
    <property type="protein sequence ID" value="MLE33322.1"/>
    <property type="molecule type" value="Genomic_DNA"/>
</dbReference>
<dbReference type="InterPro" id="IPR020843">
    <property type="entry name" value="ER"/>
</dbReference>
<gene>
    <name evidence="3" type="primary">ccrA</name>
    <name evidence="3" type="ORF">EBH50_26195</name>
</gene>
<protein>
    <submittedName>
        <fullName evidence="3">Crotonyl-CoA carboxylase/reductase</fullName>
        <ecNumber evidence="3">1.3.1.85</ecNumber>
    </submittedName>
</protein>
<dbReference type="InterPro" id="IPR011032">
    <property type="entry name" value="GroES-like_sf"/>
</dbReference>
<dbReference type="Proteomes" id="UP000885317">
    <property type="component" value="Unassembled WGS sequence"/>
</dbReference>
<dbReference type="EC" id="1.3.1.85" evidence="3"/>
<dbReference type="InterPro" id="IPR013154">
    <property type="entry name" value="ADH-like_N"/>
</dbReference>
<reference evidence="3" key="1">
    <citation type="submission" date="2018-10" db="EMBL/GenBank/DDBJ databases">
        <authorList>
            <consortium name="PulseNet: The National Subtyping Network for Foodborne Disease Surveillance"/>
            <person name="Tarr C.L."/>
            <person name="Trees E."/>
            <person name="Katz L.S."/>
            <person name="Carleton-Romer H.A."/>
            <person name="Stroika S."/>
            <person name="Kucerova Z."/>
            <person name="Roache K.F."/>
            <person name="Sabol A.L."/>
            <person name="Besser J."/>
            <person name="Gerner-Smidt P."/>
        </authorList>
    </citation>
    <scope>NUCLEOTIDE SEQUENCE [LARGE SCALE GENOMIC DNA]</scope>
    <source>
        <strain evidence="3">PNUSAS056479</strain>
    </source>
</reference>
<organism evidence="3">
    <name type="scientific">Salmonella enterica</name>
    <name type="common">Salmonella choleraesuis</name>
    <dbReference type="NCBI Taxonomy" id="28901"/>
    <lineage>
        <taxon>Bacteria</taxon>
        <taxon>Pseudomonadati</taxon>
        <taxon>Pseudomonadota</taxon>
        <taxon>Gammaproteobacteria</taxon>
        <taxon>Enterobacterales</taxon>
        <taxon>Enterobacteriaceae</taxon>
        <taxon>Salmonella</taxon>
    </lineage>
</organism>
<dbReference type="GO" id="GO:0043880">
    <property type="term" value="F:crotonyl-CoA reductase activity"/>
    <property type="evidence" value="ECO:0007669"/>
    <property type="project" value="InterPro"/>
</dbReference>
<proteinExistence type="predicted"/>
<evidence type="ECO:0000313" key="3">
    <source>
        <dbReference type="EMBL" id="MLE33322.1"/>
    </source>
</evidence>
<evidence type="ECO:0000259" key="2">
    <source>
        <dbReference type="SMART" id="SM00829"/>
    </source>
</evidence>
<dbReference type="SUPFAM" id="SSF50129">
    <property type="entry name" value="GroES-like"/>
    <property type="match status" value="1"/>
</dbReference>
<dbReference type="InterPro" id="IPR036291">
    <property type="entry name" value="NAD(P)-bd_dom_sf"/>
</dbReference>
<name>A0A3R0UGW8_SALER</name>